<proteinExistence type="predicted"/>
<name>A0ABD0N8B5_CIRMR</name>
<evidence type="ECO:0000313" key="2">
    <source>
        <dbReference type="Proteomes" id="UP001529510"/>
    </source>
</evidence>
<dbReference type="EMBL" id="JAMKFB020000023">
    <property type="protein sequence ID" value="KAL0157764.1"/>
    <property type="molecule type" value="Genomic_DNA"/>
</dbReference>
<feature type="non-terminal residue" evidence="1">
    <location>
        <position position="65"/>
    </location>
</feature>
<evidence type="ECO:0000313" key="1">
    <source>
        <dbReference type="EMBL" id="KAL0157764.1"/>
    </source>
</evidence>
<protein>
    <recommendedName>
        <fullName evidence="3">Prolactin receptor</fullName>
    </recommendedName>
</protein>
<dbReference type="PANTHER" id="PTHR23039:SF5">
    <property type="entry name" value="ACTIN REMODELING REGULATOR NHS"/>
    <property type="match status" value="1"/>
</dbReference>
<keyword evidence="2" id="KW-1185">Reference proteome</keyword>
<dbReference type="PANTHER" id="PTHR23039">
    <property type="entry name" value="NANCE-HORAN SYNDROME PROTEIN"/>
    <property type="match status" value="1"/>
</dbReference>
<evidence type="ECO:0008006" key="3">
    <source>
        <dbReference type="Google" id="ProtNLM"/>
    </source>
</evidence>
<dbReference type="AlphaFoldDB" id="A0ABD0N8B5"/>
<comment type="caution">
    <text evidence="1">The sequence shown here is derived from an EMBL/GenBank/DDBJ whole genome shotgun (WGS) entry which is preliminary data.</text>
</comment>
<dbReference type="Pfam" id="PF15273">
    <property type="entry name" value="NHS"/>
    <property type="match status" value="1"/>
</dbReference>
<feature type="non-terminal residue" evidence="1">
    <location>
        <position position="1"/>
    </location>
</feature>
<sequence length="65" mass="7046">VPPPLDSDSEVVALGHWPKCPIPNEPSTLDKQTNWAGILPLPTPEEKMKTDSQVITSCIVPINVT</sequence>
<gene>
    <name evidence="1" type="ORF">M9458_045840</name>
</gene>
<organism evidence="1 2">
    <name type="scientific">Cirrhinus mrigala</name>
    <name type="common">Mrigala</name>
    <dbReference type="NCBI Taxonomy" id="683832"/>
    <lineage>
        <taxon>Eukaryota</taxon>
        <taxon>Metazoa</taxon>
        <taxon>Chordata</taxon>
        <taxon>Craniata</taxon>
        <taxon>Vertebrata</taxon>
        <taxon>Euteleostomi</taxon>
        <taxon>Actinopterygii</taxon>
        <taxon>Neopterygii</taxon>
        <taxon>Teleostei</taxon>
        <taxon>Ostariophysi</taxon>
        <taxon>Cypriniformes</taxon>
        <taxon>Cyprinidae</taxon>
        <taxon>Labeoninae</taxon>
        <taxon>Labeonini</taxon>
        <taxon>Cirrhinus</taxon>
    </lineage>
</organism>
<dbReference type="InterPro" id="IPR024845">
    <property type="entry name" value="NHS-like"/>
</dbReference>
<accession>A0ABD0N8B5</accession>
<reference evidence="1 2" key="1">
    <citation type="submission" date="2024-05" db="EMBL/GenBank/DDBJ databases">
        <title>Genome sequencing and assembly of Indian major carp, Cirrhinus mrigala (Hamilton, 1822).</title>
        <authorList>
            <person name="Mohindra V."/>
            <person name="Chowdhury L.M."/>
            <person name="Lal K."/>
            <person name="Jena J.K."/>
        </authorList>
    </citation>
    <scope>NUCLEOTIDE SEQUENCE [LARGE SCALE GENOMIC DNA]</scope>
    <source>
        <strain evidence="1">CM1030</strain>
        <tissue evidence="1">Blood</tissue>
    </source>
</reference>
<dbReference type="Proteomes" id="UP001529510">
    <property type="component" value="Unassembled WGS sequence"/>
</dbReference>